<evidence type="ECO:0000256" key="1">
    <source>
        <dbReference type="SAM" id="MobiDB-lite"/>
    </source>
</evidence>
<name>A0A561BV15_9ACTN</name>
<accession>A0A561BV15</accession>
<comment type="caution">
    <text evidence="2">The sequence shown here is derived from an EMBL/GenBank/DDBJ whole genome shotgun (WGS) entry which is preliminary data.</text>
</comment>
<protein>
    <submittedName>
        <fullName evidence="2">Uncharacterized protein</fullName>
    </submittedName>
</protein>
<keyword evidence="3" id="KW-1185">Reference proteome</keyword>
<organism evidence="2 3">
    <name type="scientific">Kribbella amoyensis</name>
    <dbReference type="NCBI Taxonomy" id="996641"/>
    <lineage>
        <taxon>Bacteria</taxon>
        <taxon>Bacillati</taxon>
        <taxon>Actinomycetota</taxon>
        <taxon>Actinomycetes</taxon>
        <taxon>Propionibacteriales</taxon>
        <taxon>Kribbellaceae</taxon>
        <taxon>Kribbella</taxon>
    </lineage>
</organism>
<dbReference type="AlphaFoldDB" id="A0A561BV15"/>
<gene>
    <name evidence="2" type="ORF">FB561_3758</name>
</gene>
<sequence>MSRAETGPLAGPGNRPSLLRVAPEPVEPSYTDQGFSSYAWVARPEPCVLELVSKLAREPWTDRPTCVHPVLGSIARAVHDHSSTAGRRELLPMAPAFLDTARTGFELSARLVALCGSTALSGTADLTKDERGRLTRGYQTALYLLAERPDQRAGGVARWWLPVLGRVRLGESFYRTFVATEHAAEAVAVAARTTDDDRDVRLRRLLKQCLALA</sequence>
<reference evidence="2 3" key="1">
    <citation type="submission" date="2019-06" db="EMBL/GenBank/DDBJ databases">
        <title>Sequencing the genomes of 1000 actinobacteria strains.</title>
        <authorList>
            <person name="Klenk H.-P."/>
        </authorList>
    </citation>
    <scope>NUCLEOTIDE SEQUENCE [LARGE SCALE GENOMIC DNA]</scope>
    <source>
        <strain evidence="2 3">DSM 24683</strain>
    </source>
</reference>
<feature type="region of interest" description="Disordered" evidence="1">
    <location>
        <begin position="1"/>
        <end position="21"/>
    </location>
</feature>
<evidence type="ECO:0000313" key="3">
    <source>
        <dbReference type="Proteomes" id="UP000318380"/>
    </source>
</evidence>
<dbReference type="EMBL" id="VIVK01000001">
    <property type="protein sequence ID" value="TWD82622.1"/>
    <property type="molecule type" value="Genomic_DNA"/>
</dbReference>
<dbReference type="Proteomes" id="UP000318380">
    <property type="component" value="Unassembled WGS sequence"/>
</dbReference>
<proteinExistence type="predicted"/>
<evidence type="ECO:0000313" key="2">
    <source>
        <dbReference type="EMBL" id="TWD82622.1"/>
    </source>
</evidence>